<evidence type="ECO:0000256" key="1">
    <source>
        <dbReference type="SAM" id="SignalP"/>
    </source>
</evidence>
<dbReference type="RefSeq" id="WP_204821664.1">
    <property type="nucleotide sequence ID" value="NZ_JANHOF010000008.1"/>
</dbReference>
<dbReference type="InterPro" id="IPR017853">
    <property type="entry name" value="GH"/>
</dbReference>
<dbReference type="SUPFAM" id="SSF55383">
    <property type="entry name" value="Copper amine oxidase, domain N"/>
    <property type="match status" value="1"/>
</dbReference>
<proteinExistence type="predicted"/>
<name>A0ABV6JCF3_9BACL</name>
<dbReference type="InterPro" id="IPR012854">
    <property type="entry name" value="Cu_amine_oxidase-like_N"/>
</dbReference>
<organism evidence="3 4">
    <name type="scientific">Paenibacillus mendelii</name>
    <dbReference type="NCBI Taxonomy" id="206163"/>
    <lineage>
        <taxon>Bacteria</taxon>
        <taxon>Bacillati</taxon>
        <taxon>Bacillota</taxon>
        <taxon>Bacilli</taxon>
        <taxon>Bacillales</taxon>
        <taxon>Paenibacillaceae</taxon>
        <taxon>Paenibacillus</taxon>
    </lineage>
</organism>
<dbReference type="InterPro" id="IPR036582">
    <property type="entry name" value="Mao_N_sf"/>
</dbReference>
<reference evidence="3 4" key="1">
    <citation type="submission" date="2024-09" db="EMBL/GenBank/DDBJ databases">
        <authorList>
            <person name="Sun Q."/>
            <person name="Mori K."/>
        </authorList>
    </citation>
    <scope>NUCLEOTIDE SEQUENCE [LARGE SCALE GENOMIC DNA]</scope>
    <source>
        <strain evidence="3 4">CCM 4839</strain>
    </source>
</reference>
<sequence length="410" mass="46670">MNKWLSCILIIALSAVIFVPAVLAASQVQVVVDGQMVAFPDEPPYVDHKSNRTMVPARFVSEKLGAKLNWNGKLNQVTFSFKDKTIILTIGRNHAQVNGKAVTFDTPAVVKNSRTMVPLRFISEIFRAQVEWNAERNLAVVTTSSKIPKGTWIWDSSIIEKDRDKIISFASDHDVTAIYLQINRDMDPKVYQDFIRSAKGKQIRVEALAGRPEWAFKKNQDQMNTFITWTLQYNASVGPKERFDGLHFDIEPYLLTEWKTNNKMILDEWIHNLRFIENKTKGSGLKVTLDVPYWINSVKVPGTEYSFSAWLLEKFDGLVIMDYRNHALGKNGIVDNAIAILREASTLNKQVIVAVETAKNTESDRTSFYSKRVDFMEQELRTAHQKLSQHASYAGMAIHDYKSWTAMGGK</sequence>
<dbReference type="Pfam" id="PF07833">
    <property type="entry name" value="Cu_amine_oxidN1"/>
    <property type="match status" value="1"/>
</dbReference>
<feature type="chain" id="PRO_5046830436" evidence="1">
    <location>
        <begin position="25"/>
        <end position="410"/>
    </location>
</feature>
<dbReference type="Gene3D" id="3.30.457.10">
    <property type="entry name" value="Copper amine oxidase-like, N-terminal domain"/>
    <property type="match status" value="1"/>
</dbReference>
<dbReference type="SUPFAM" id="SSF51445">
    <property type="entry name" value="(Trans)glycosidases"/>
    <property type="match status" value="1"/>
</dbReference>
<feature type="domain" description="Copper amine oxidase-like N-terminal" evidence="2">
    <location>
        <begin position="31"/>
        <end position="137"/>
    </location>
</feature>
<dbReference type="EMBL" id="JBHLVF010000034">
    <property type="protein sequence ID" value="MFC0393579.1"/>
    <property type="molecule type" value="Genomic_DNA"/>
</dbReference>
<dbReference type="Proteomes" id="UP001589818">
    <property type="component" value="Unassembled WGS sequence"/>
</dbReference>
<evidence type="ECO:0000313" key="4">
    <source>
        <dbReference type="Proteomes" id="UP001589818"/>
    </source>
</evidence>
<keyword evidence="4" id="KW-1185">Reference proteome</keyword>
<evidence type="ECO:0000259" key="2">
    <source>
        <dbReference type="Pfam" id="PF07833"/>
    </source>
</evidence>
<protein>
    <submittedName>
        <fullName evidence="3">Copper amine oxidase N-terminal domain-containing protein</fullName>
    </submittedName>
</protein>
<accession>A0ABV6JCF3</accession>
<gene>
    <name evidence="3" type="ORF">ACFFJ8_19675</name>
</gene>
<comment type="caution">
    <text evidence="3">The sequence shown here is derived from an EMBL/GenBank/DDBJ whole genome shotgun (WGS) entry which is preliminary data.</text>
</comment>
<evidence type="ECO:0000313" key="3">
    <source>
        <dbReference type="EMBL" id="MFC0393579.1"/>
    </source>
</evidence>
<keyword evidence="1" id="KW-0732">Signal</keyword>
<feature type="signal peptide" evidence="1">
    <location>
        <begin position="1"/>
        <end position="24"/>
    </location>
</feature>